<dbReference type="Pfam" id="PF14501">
    <property type="entry name" value="HATPase_c_5"/>
    <property type="match status" value="1"/>
</dbReference>
<dbReference type="Proteomes" id="UP000067523">
    <property type="component" value="Chromosome"/>
</dbReference>
<keyword evidence="1" id="KW-1133">Transmembrane helix</keyword>
<dbReference type="PANTHER" id="PTHR40448">
    <property type="entry name" value="TWO-COMPONENT SENSOR HISTIDINE KINASE"/>
    <property type="match status" value="1"/>
</dbReference>
<dbReference type="InterPro" id="IPR032834">
    <property type="entry name" value="NatK-like_C"/>
</dbReference>
<evidence type="ECO:0000259" key="2">
    <source>
        <dbReference type="Pfam" id="PF14501"/>
    </source>
</evidence>
<keyword evidence="4" id="KW-1185">Reference proteome</keyword>
<protein>
    <recommendedName>
        <fullName evidence="2">Sensor histidine kinase NatK-like C-terminal domain-containing protein</fullName>
    </recommendedName>
</protein>
<dbReference type="AlphaFoldDB" id="A0A0U2VSF6"/>
<name>A0A0U2VSF6_9ENTE</name>
<accession>A0A0U2VSF6</accession>
<dbReference type="InterPro" id="IPR036890">
    <property type="entry name" value="HATPase_C_sf"/>
</dbReference>
<keyword evidence="1" id="KW-0812">Transmembrane</keyword>
<evidence type="ECO:0000256" key="1">
    <source>
        <dbReference type="SAM" id="Phobius"/>
    </source>
</evidence>
<dbReference type="KEGG" id="erx:ATZ35_03670"/>
<feature type="transmembrane region" description="Helical" evidence="1">
    <location>
        <begin position="74"/>
        <end position="101"/>
    </location>
</feature>
<dbReference type="RefSeq" id="WP_208929543.1">
    <property type="nucleotide sequence ID" value="NZ_CP013655.1"/>
</dbReference>
<sequence length="430" mass="49349">MIYSLTLLLQAIIFFITLKIFTKTKGLTLIESLFFLLLVLNNVFVMQYLGNIALLTNILLLFCIVYTRNKEWMYALSTVSIVMIVNILADHIATFILSLMFQIHILESMTSDIMFYLLLSFIFALGIIVLTRKFFESNAQFLTSKKGRKPFTLATVSIWFVFYLNVVFELVSGNQKNIVELNLLFFAIILLVSGITIASYIQSIRRTYETEQQKLEFEMMRTYTNNLEQQYSEIRKFRHDYQNILTSLEGYILKKDYTNLENYFFENIKPTGKQIQQNNFVLKDLSKMKLEDIKSLIAAKASVAQEKNIKVVIEVTEPIDFINISSVTLIRALGIILDNAIEATETIENKRLSIAFIKNKNSIHIVVENTCLDDLPKLHVLKKEGYSTKGPDRGLGLSNLQELINSSSNSTLITKIENTSFSQTITILND</sequence>
<evidence type="ECO:0000313" key="4">
    <source>
        <dbReference type="Proteomes" id="UP000067523"/>
    </source>
</evidence>
<feature type="transmembrane region" description="Helical" evidence="1">
    <location>
        <begin position="46"/>
        <end position="67"/>
    </location>
</feature>
<feature type="domain" description="Sensor histidine kinase NatK-like C-terminal" evidence="2">
    <location>
        <begin position="327"/>
        <end position="427"/>
    </location>
</feature>
<dbReference type="SUPFAM" id="SSF55874">
    <property type="entry name" value="ATPase domain of HSP90 chaperone/DNA topoisomerase II/histidine kinase"/>
    <property type="match status" value="1"/>
</dbReference>
<dbReference type="Gene3D" id="3.30.565.10">
    <property type="entry name" value="Histidine kinase-like ATPase, C-terminal domain"/>
    <property type="match status" value="1"/>
</dbReference>
<gene>
    <name evidence="3" type="ORF">ATZ35_03670</name>
</gene>
<dbReference type="GO" id="GO:0042802">
    <property type="term" value="F:identical protein binding"/>
    <property type="evidence" value="ECO:0007669"/>
    <property type="project" value="TreeGrafter"/>
</dbReference>
<dbReference type="PANTHER" id="PTHR40448:SF1">
    <property type="entry name" value="TWO-COMPONENT SENSOR HISTIDINE KINASE"/>
    <property type="match status" value="1"/>
</dbReference>
<organism evidence="3 4">
    <name type="scientific">Enterococcus rotai</name>
    <dbReference type="NCBI Taxonomy" id="118060"/>
    <lineage>
        <taxon>Bacteria</taxon>
        <taxon>Bacillati</taxon>
        <taxon>Bacillota</taxon>
        <taxon>Bacilli</taxon>
        <taxon>Lactobacillales</taxon>
        <taxon>Enterococcaceae</taxon>
        <taxon>Enterococcus</taxon>
    </lineage>
</organism>
<feature type="transmembrane region" description="Helical" evidence="1">
    <location>
        <begin position="151"/>
        <end position="171"/>
    </location>
</feature>
<proteinExistence type="predicted"/>
<feature type="transmembrane region" description="Helical" evidence="1">
    <location>
        <begin position="113"/>
        <end position="130"/>
    </location>
</feature>
<evidence type="ECO:0000313" key="3">
    <source>
        <dbReference type="EMBL" id="ALS36292.1"/>
    </source>
</evidence>
<dbReference type="STRING" id="118060.ATZ35_03670"/>
<keyword evidence="1" id="KW-0472">Membrane</keyword>
<dbReference type="EMBL" id="CP013655">
    <property type="protein sequence ID" value="ALS36292.1"/>
    <property type="molecule type" value="Genomic_DNA"/>
</dbReference>
<reference evidence="4" key="1">
    <citation type="submission" date="2015-12" db="EMBL/GenBank/DDBJ databases">
        <authorList>
            <person name="Lauer A."/>
            <person name="Humrighouse B."/>
            <person name="Loparev V."/>
            <person name="Shewmaker P.L."/>
            <person name="Whitney A.M."/>
            <person name="McLaughlin R.W."/>
        </authorList>
    </citation>
    <scope>NUCLEOTIDE SEQUENCE [LARGE SCALE GENOMIC DNA]</scope>
    <source>
        <strain evidence="4">LMG 26678</strain>
    </source>
</reference>
<feature type="transmembrane region" description="Helical" evidence="1">
    <location>
        <begin position="183"/>
        <end position="201"/>
    </location>
</feature>